<evidence type="ECO:0000313" key="2">
    <source>
        <dbReference type="EMBL" id="MCM2371556.1"/>
    </source>
</evidence>
<reference evidence="2 3" key="1">
    <citation type="journal article" date="2022" name="Syst. Appl. Microbiol.">
        <title>Rhodopirellula aestuarii sp. nov., a novel member of the genus Rhodopirellula isolated from brackish sediments collected in the Tagus River estuary, Portugal.</title>
        <authorList>
            <person name="Vitorino I.R."/>
            <person name="Klimek D."/>
            <person name="Calusinska M."/>
            <person name="Lobo-da-Cunha A."/>
            <person name="Vasconcelos V."/>
            <person name="Lage O.M."/>
        </authorList>
    </citation>
    <scope>NUCLEOTIDE SEQUENCE [LARGE SCALE GENOMIC DNA]</scope>
    <source>
        <strain evidence="2 3">ICT_H3.1</strain>
    </source>
</reference>
<evidence type="ECO:0000313" key="3">
    <source>
        <dbReference type="Proteomes" id="UP001202961"/>
    </source>
</evidence>
<dbReference type="EMBL" id="JAMQBK010000032">
    <property type="protein sequence ID" value="MCM2371556.1"/>
    <property type="molecule type" value="Genomic_DNA"/>
</dbReference>
<dbReference type="Gene3D" id="2.50.20.10">
    <property type="entry name" value="Lipoprotein localisation LolA/LolB/LppX"/>
    <property type="match status" value="1"/>
</dbReference>
<keyword evidence="2" id="KW-0449">Lipoprotein</keyword>
<dbReference type="RefSeq" id="WP_250929194.1">
    <property type="nucleotide sequence ID" value="NZ_JAMQBK010000032.1"/>
</dbReference>
<organism evidence="2 3">
    <name type="scientific">Aporhodopirellula aestuarii</name>
    <dbReference type="NCBI Taxonomy" id="2950107"/>
    <lineage>
        <taxon>Bacteria</taxon>
        <taxon>Pseudomonadati</taxon>
        <taxon>Planctomycetota</taxon>
        <taxon>Planctomycetia</taxon>
        <taxon>Pirellulales</taxon>
        <taxon>Pirellulaceae</taxon>
        <taxon>Aporhodopirellula</taxon>
    </lineage>
</organism>
<protein>
    <submittedName>
        <fullName evidence="2">Outer membrane lipoprotein-sorting protein</fullName>
    </submittedName>
</protein>
<comment type="caution">
    <text evidence="2">The sequence shown here is derived from an EMBL/GenBank/DDBJ whole genome shotgun (WGS) entry which is preliminary data.</text>
</comment>
<dbReference type="CDD" id="cd16329">
    <property type="entry name" value="LolA_like"/>
    <property type="match status" value="1"/>
</dbReference>
<gene>
    <name evidence="2" type="ORF">NB063_13170</name>
</gene>
<dbReference type="Proteomes" id="UP001202961">
    <property type="component" value="Unassembled WGS sequence"/>
</dbReference>
<name>A0ABT0U3Y5_9BACT</name>
<keyword evidence="3" id="KW-1185">Reference proteome</keyword>
<dbReference type="InterPro" id="IPR033399">
    <property type="entry name" value="TP_0789-like"/>
</dbReference>
<accession>A0ABT0U3Y5</accession>
<sequence>MNLLVSRSPVLLGIAFGLLLATPKPLPAENLDQIVDRASHAQDSLGNVILKTKLTISPSSGTPRENRVEFRLRRDGEVVQSWIGVMEPASLKGMQFVRNRMSASDDRLLLYIPATKQVRQIPAAAREKKFLNSDFSIADLQIRPSDLGQRKIVEETDRHWVVAARPSSPSMYEWILFTIDKKDFTVLRVCFYQAGHKMIKDLLVRSFDTVADTRLATQIEMKDLTSGSRTVLEVTNFQTNVADADLPARTFTAEFMREQK</sequence>
<dbReference type="Pfam" id="PF17131">
    <property type="entry name" value="LolA_like"/>
    <property type="match status" value="1"/>
</dbReference>
<feature type="domain" description="Uncharacterized protein TP-0789" evidence="1">
    <location>
        <begin position="81"/>
        <end position="257"/>
    </location>
</feature>
<proteinExistence type="predicted"/>
<evidence type="ECO:0000259" key="1">
    <source>
        <dbReference type="Pfam" id="PF17131"/>
    </source>
</evidence>